<evidence type="ECO:0000256" key="1">
    <source>
        <dbReference type="SAM" id="SignalP"/>
    </source>
</evidence>
<evidence type="ECO:0000313" key="3">
    <source>
        <dbReference type="Proteomes" id="UP000533900"/>
    </source>
</evidence>
<protein>
    <submittedName>
        <fullName evidence="2">Uncharacterized protein</fullName>
    </submittedName>
</protein>
<sequence length="86" mass="9598">MKKSLVIILFLTMSFAGLAQQDVAAHSKTEIAETIKVDQPIVKKATISAKTKAKVLKINRKKSNEIISIKAYRKSLQIKVKTKKLC</sequence>
<dbReference type="AlphaFoldDB" id="A0A842IJR5"/>
<name>A0A842IJR5_9FLAO</name>
<accession>A0A842IJR5</accession>
<evidence type="ECO:0000313" key="2">
    <source>
        <dbReference type="EMBL" id="MBC2843532.1"/>
    </source>
</evidence>
<gene>
    <name evidence="2" type="ORF">H7F21_00375</name>
</gene>
<reference evidence="2" key="1">
    <citation type="submission" date="2020-08" db="EMBL/GenBank/DDBJ databases">
        <title>Winogradskyella ouciana sp. nov., isolated from the hadal seawater of the Mariana Trench.</title>
        <authorList>
            <person name="He X."/>
        </authorList>
    </citation>
    <scope>NUCLEOTIDE SEQUENCE [LARGE SCALE GENOMIC DNA]</scope>
    <source>
        <strain evidence="2">KCTC 52348</strain>
    </source>
</reference>
<dbReference type="EMBL" id="JACLCP010000001">
    <property type="protein sequence ID" value="MBC2843532.1"/>
    <property type="molecule type" value="Genomic_DNA"/>
</dbReference>
<dbReference type="RefSeq" id="WP_185787263.1">
    <property type="nucleotide sequence ID" value="NZ_CANMIT010000005.1"/>
</dbReference>
<dbReference type="Proteomes" id="UP000533900">
    <property type="component" value="Unassembled WGS sequence"/>
</dbReference>
<keyword evidence="1" id="KW-0732">Signal</keyword>
<proteinExistence type="predicted"/>
<organism evidence="2 3">
    <name type="scientific">Winogradskyella flava</name>
    <dbReference type="NCBI Taxonomy" id="1884876"/>
    <lineage>
        <taxon>Bacteria</taxon>
        <taxon>Pseudomonadati</taxon>
        <taxon>Bacteroidota</taxon>
        <taxon>Flavobacteriia</taxon>
        <taxon>Flavobacteriales</taxon>
        <taxon>Flavobacteriaceae</taxon>
        <taxon>Winogradskyella</taxon>
    </lineage>
</organism>
<comment type="caution">
    <text evidence="2">The sequence shown here is derived from an EMBL/GenBank/DDBJ whole genome shotgun (WGS) entry which is preliminary data.</text>
</comment>
<feature type="chain" id="PRO_5032962463" evidence="1">
    <location>
        <begin position="20"/>
        <end position="86"/>
    </location>
</feature>
<keyword evidence="3" id="KW-1185">Reference proteome</keyword>
<feature type="signal peptide" evidence="1">
    <location>
        <begin position="1"/>
        <end position="19"/>
    </location>
</feature>